<feature type="transmembrane region" description="Helical" evidence="1">
    <location>
        <begin position="25"/>
        <end position="43"/>
    </location>
</feature>
<keyword evidence="1" id="KW-0812">Transmembrane</keyword>
<keyword evidence="3" id="KW-1185">Reference proteome</keyword>
<protein>
    <submittedName>
        <fullName evidence="2">Uncharacterized protein</fullName>
    </submittedName>
</protein>
<dbReference type="EMBL" id="KV448291">
    <property type="protein sequence ID" value="OAX38510.1"/>
    <property type="molecule type" value="Genomic_DNA"/>
</dbReference>
<keyword evidence="1" id="KW-0472">Membrane</keyword>
<dbReference type="InParanoid" id="A0A1B7N0W8"/>
<gene>
    <name evidence="2" type="ORF">K503DRAFT_800389</name>
</gene>
<reference evidence="2 3" key="1">
    <citation type="submission" date="2016-06" db="EMBL/GenBank/DDBJ databases">
        <title>Comparative genomics of the ectomycorrhizal sister species Rhizopogon vinicolor and Rhizopogon vesiculosus (Basidiomycota: Boletales) reveals a divergence of the mating type B locus.</title>
        <authorList>
            <consortium name="DOE Joint Genome Institute"/>
            <person name="Mujic A.B."/>
            <person name="Kuo A."/>
            <person name="Tritt A."/>
            <person name="Lipzen A."/>
            <person name="Chen C."/>
            <person name="Johnson J."/>
            <person name="Sharma A."/>
            <person name="Barry K."/>
            <person name="Grigoriev I.V."/>
            <person name="Spatafora J.W."/>
        </authorList>
    </citation>
    <scope>NUCLEOTIDE SEQUENCE [LARGE SCALE GENOMIC DNA]</scope>
    <source>
        <strain evidence="2 3">AM-OR11-026</strain>
    </source>
</reference>
<keyword evidence="1" id="KW-1133">Transmembrane helix</keyword>
<proteinExistence type="predicted"/>
<accession>A0A1B7N0W8</accession>
<organism evidence="2 3">
    <name type="scientific">Rhizopogon vinicolor AM-OR11-026</name>
    <dbReference type="NCBI Taxonomy" id="1314800"/>
    <lineage>
        <taxon>Eukaryota</taxon>
        <taxon>Fungi</taxon>
        <taxon>Dikarya</taxon>
        <taxon>Basidiomycota</taxon>
        <taxon>Agaricomycotina</taxon>
        <taxon>Agaricomycetes</taxon>
        <taxon>Agaricomycetidae</taxon>
        <taxon>Boletales</taxon>
        <taxon>Suillineae</taxon>
        <taxon>Rhizopogonaceae</taxon>
        <taxon>Rhizopogon</taxon>
    </lineage>
</organism>
<dbReference type="Proteomes" id="UP000092154">
    <property type="component" value="Unassembled WGS sequence"/>
</dbReference>
<sequence>MRPYAIYEHPDFSLSSESVSTLQKIAATLSAVAASSAAVYGYIVRNGTRQGRHEARRPTVPLSWN</sequence>
<evidence type="ECO:0000313" key="2">
    <source>
        <dbReference type="EMBL" id="OAX38510.1"/>
    </source>
</evidence>
<evidence type="ECO:0000313" key="3">
    <source>
        <dbReference type="Proteomes" id="UP000092154"/>
    </source>
</evidence>
<dbReference type="AlphaFoldDB" id="A0A1B7N0W8"/>
<name>A0A1B7N0W8_9AGAM</name>
<evidence type="ECO:0000256" key="1">
    <source>
        <dbReference type="SAM" id="Phobius"/>
    </source>
</evidence>